<feature type="region of interest" description="Disordered" evidence="1">
    <location>
        <begin position="71"/>
        <end position="134"/>
    </location>
</feature>
<evidence type="ECO:0008006" key="4">
    <source>
        <dbReference type="Google" id="ProtNLM"/>
    </source>
</evidence>
<feature type="region of interest" description="Disordered" evidence="1">
    <location>
        <begin position="247"/>
        <end position="273"/>
    </location>
</feature>
<proteinExistence type="predicted"/>
<dbReference type="EMBL" id="FNJN01000001">
    <property type="protein sequence ID" value="SDO60626.1"/>
    <property type="molecule type" value="Genomic_DNA"/>
</dbReference>
<dbReference type="Gene3D" id="3.30.750.140">
    <property type="match status" value="1"/>
</dbReference>
<feature type="compositionally biased region" description="Low complexity" evidence="1">
    <location>
        <begin position="114"/>
        <end position="130"/>
    </location>
</feature>
<sequence>MSVPLLAVATATAPMRATRATGDPATGARFGDALSDAARALAAGDGDPAAAPSSGSGRIAVVGLCAKASLSGGDDPAPGDESSSEGPDAETPAPVAMTLMPFPVPPTTPGSGGPRAAADAPDALPLTSPPETAWAGTAGETVALGAAVGAPLSPAAADAPPIPVTATAVLASAGPTPGAHDDAAALLPALGERAADRSAAAVAPAAVRPVAAGAAPVASPTGGAPAAPAPTPGTAPAIFAPAPATVPSVPETPAVASGTPAASGPNDASPAGAALPAAIAPASQPTEHAPSTPPTVATTGVAAAAPVPASVPLAPSPPVEAAAATVTQRSIAAQVAPAVVHIAQRAPGVHQITLTVSPDSTGPVTVRAHIGSGGEVRIDLAGATEAGRDALRVMIADLRRDLASVLPHAHLSVGSGPIADTGAGDRGAPGGGGSLADQPGRGREPRPDAAGSSAPARASTRPLSAPSVALTGGGLDIVV</sequence>
<organism evidence="2 3">
    <name type="scientific">Microbacterium testaceum (strain StLB037)</name>
    <dbReference type="NCBI Taxonomy" id="979556"/>
    <lineage>
        <taxon>Bacteria</taxon>
        <taxon>Bacillati</taxon>
        <taxon>Actinomycetota</taxon>
        <taxon>Actinomycetes</taxon>
        <taxon>Micrococcales</taxon>
        <taxon>Microbacteriaceae</taxon>
        <taxon>Microbacterium</taxon>
    </lineage>
</organism>
<dbReference type="RefSeq" id="WP_074694142.1">
    <property type="nucleotide sequence ID" value="NZ_FNJN01000001.1"/>
</dbReference>
<dbReference type="Proteomes" id="UP000186456">
    <property type="component" value="Unassembled WGS sequence"/>
</dbReference>
<gene>
    <name evidence="2" type="ORF">SAMN04487788_0240</name>
</gene>
<name>A0A1H0KXV2_MICTS</name>
<feature type="region of interest" description="Disordered" evidence="1">
    <location>
        <begin position="413"/>
        <end position="471"/>
    </location>
</feature>
<protein>
    <recommendedName>
        <fullName evidence="4">Flagellar hook-length control protein-like C-terminal domain-containing protein</fullName>
    </recommendedName>
</protein>
<evidence type="ECO:0000313" key="2">
    <source>
        <dbReference type="EMBL" id="SDO60626.1"/>
    </source>
</evidence>
<feature type="compositionally biased region" description="Gly residues" evidence="1">
    <location>
        <begin position="424"/>
        <end position="434"/>
    </location>
</feature>
<evidence type="ECO:0000256" key="1">
    <source>
        <dbReference type="SAM" id="MobiDB-lite"/>
    </source>
</evidence>
<dbReference type="AlphaFoldDB" id="A0A1H0KXV2"/>
<dbReference type="InterPro" id="IPR038610">
    <property type="entry name" value="FliK-like_C_sf"/>
</dbReference>
<reference evidence="2 3" key="1">
    <citation type="submission" date="2016-10" db="EMBL/GenBank/DDBJ databases">
        <authorList>
            <person name="de Groot N.N."/>
        </authorList>
    </citation>
    <scope>NUCLEOTIDE SEQUENCE [LARGE SCALE GENOMIC DNA]</scope>
    <source>
        <strain evidence="2 3">StLB037</strain>
    </source>
</reference>
<accession>A0A1H0KXV2</accession>
<evidence type="ECO:0000313" key="3">
    <source>
        <dbReference type="Proteomes" id="UP000186456"/>
    </source>
</evidence>